<dbReference type="Proteomes" id="UP000315295">
    <property type="component" value="Unassembled WGS sequence"/>
</dbReference>
<protein>
    <submittedName>
        <fullName evidence="1">Uncharacterized protein</fullName>
    </submittedName>
</protein>
<reference evidence="1 2" key="1">
    <citation type="journal article" date="2019" name="G3 (Bethesda)">
        <title>Sequencing of a Wild Apple (Malus baccata) Genome Unravels the Differences Between Cultivated and Wild Apple Species Regarding Disease Resistance and Cold Tolerance.</title>
        <authorList>
            <person name="Chen X."/>
        </authorList>
    </citation>
    <scope>NUCLEOTIDE SEQUENCE [LARGE SCALE GENOMIC DNA]</scope>
    <source>
        <strain evidence="2">cv. Shandingzi</strain>
        <tissue evidence="1">Leaves</tissue>
    </source>
</reference>
<evidence type="ECO:0000313" key="1">
    <source>
        <dbReference type="EMBL" id="TQD69246.1"/>
    </source>
</evidence>
<accession>A0A540K4T3</accession>
<evidence type="ECO:0000313" key="2">
    <source>
        <dbReference type="Proteomes" id="UP000315295"/>
    </source>
</evidence>
<sequence>MSGEIEEPVGFSCQLLRGKLTSKLNSRRRVFPNQIYSSAIAVQIIKSVKTMSWRVMRTEKNLKTEMKIIVALILMRPRRVQSTTETLK</sequence>
<comment type="caution">
    <text evidence="1">The sequence shown here is derived from an EMBL/GenBank/DDBJ whole genome shotgun (WGS) entry which is preliminary data.</text>
</comment>
<organism evidence="1 2">
    <name type="scientific">Malus baccata</name>
    <name type="common">Siberian crab apple</name>
    <name type="synonym">Pyrus baccata</name>
    <dbReference type="NCBI Taxonomy" id="106549"/>
    <lineage>
        <taxon>Eukaryota</taxon>
        <taxon>Viridiplantae</taxon>
        <taxon>Streptophyta</taxon>
        <taxon>Embryophyta</taxon>
        <taxon>Tracheophyta</taxon>
        <taxon>Spermatophyta</taxon>
        <taxon>Magnoliopsida</taxon>
        <taxon>eudicotyledons</taxon>
        <taxon>Gunneridae</taxon>
        <taxon>Pentapetalae</taxon>
        <taxon>rosids</taxon>
        <taxon>fabids</taxon>
        <taxon>Rosales</taxon>
        <taxon>Rosaceae</taxon>
        <taxon>Amygdaloideae</taxon>
        <taxon>Maleae</taxon>
        <taxon>Malus</taxon>
    </lineage>
</organism>
<keyword evidence="2" id="KW-1185">Reference proteome</keyword>
<dbReference type="AlphaFoldDB" id="A0A540K4T3"/>
<proteinExistence type="predicted"/>
<dbReference type="EMBL" id="VIEB01004288">
    <property type="protein sequence ID" value="TQD69246.1"/>
    <property type="molecule type" value="Genomic_DNA"/>
</dbReference>
<gene>
    <name evidence="1" type="ORF">C1H46_045221</name>
</gene>
<name>A0A540K4T3_MALBA</name>